<dbReference type="Proteomes" id="UP000593998">
    <property type="component" value="Chromosome"/>
</dbReference>
<dbReference type="Proteomes" id="UP000182938">
    <property type="component" value="Chromosome"/>
</dbReference>
<dbReference type="PANTHER" id="PTHR43798">
    <property type="entry name" value="MONOACYLGLYCEROL LIPASE"/>
    <property type="match status" value="1"/>
</dbReference>
<organism evidence="2 4">
    <name type="scientific">Janibacter indicus</name>
    <dbReference type="NCBI Taxonomy" id="857417"/>
    <lineage>
        <taxon>Bacteria</taxon>
        <taxon>Bacillati</taxon>
        <taxon>Actinomycetota</taxon>
        <taxon>Actinomycetes</taxon>
        <taxon>Micrococcales</taxon>
        <taxon>Intrasporangiaceae</taxon>
        <taxon>Janibacter</taxon>
    </lineage>
</organism>
<dbReference type="EMBL" id="CP062789">
    <property type="protein sequence ID" value="QOK22583.1"/>
    <property type="molecule type" value="Genomic_DNA"/>
</dbReference>
<name>A0A1L3MJT1_9MICO</name>
<dbReference type="InterPro" id="IPR050266">
    <property type="entry name" value="AB_hydrolase_sf"/>
</dbReference>
<dbReference type="InterPro" id="IPR029058">
    <property type="entry name" value="AB_hydrolase_fold"/>
</dbReference>
<dbReference type="SUPFAM" id="SSF53474">
    <property type="entry name" value="alpha/beta-Hydrolases"/>
    <property type="match status" value="1"/>
</dbReference>
<dbReference type="Gene3D" id="3.40.50.1820">
    <property type="entry name" value="alpha/beta hydrolase"/>
    <property type="match status" value="1"/>
</dbReference>
<protein>
    <submittedName>
        <fullName evidence="2">2-hydroxy-6-ketonona-2,4-dienedioic acid hydrolase</fullName>
    </submittedName>
    <submittedName>
        <fullName evidence="3">Alpha/beta fold hydrolase</fullName>
    </submittedName>
</protein>
<keyword evidence="4" id="KW-1185">Reference proteome</keyword>
<dbReference type="RefSeq" id="WP_072625747.1">
    <property type="nucleotide sequence ID" value="NZ_CP013290.1"/>
</dbReference>
<dbReference type="AlphaFoldDB" id="A0A1L3MJT1"/>
<dbReference type="Pfam" id="PF00561">
    <property type="entry name" value="Abhydrolase_1"/>
    <property type="match status" value="1"/>
</dbReference>
<dbReference type="GO" id="GO:0016787">
    <property type="term" value="F:hydrolase activity"/>
    <property type="evidence" value="ECO:0007669"/>
    <property type="project" value="UniProtKB-KW"/>
</dbReference>
<accession>A0A1L3MJT1</accession>
<evidence type="ECO:0000313" key="4">
    <source>
        <dbReference type="Proteomes" id="UP000182938"/>
    </source>
</evidence>
<sequence length="297" mass="31670">MTAAAPTPSTAERSHRTVRVGARDIHLTEVGPADGTPVVLLHGGGPGATGESNYARNIDALSGAGLRVLVPDMPGYGGSSKHLDHADPFGDLAAFTRQLVDVLDLGSAHLVGNSYGGAAALRLALDRPDKVASLLLMGPGGIGTTRALPTPGLNALLSYYSGEGPTRDKLASFIRDFLVFDGASVPDELIDLRHAASLDPEVVADPPLRRPDPGPAGLRTLVRMDLSRDRRLTRCEVPTLVLWGTEDKVNRPSGGPRLAATMPRCDLVMWSRTGHWAQWEQADRFNALAIEHIRRHA</sequence>
<keyword evidence="2" id="KW-0378">Hydrolase</keyword>
<reference evidence="3 5" key="2">
    <citation type="submission" date="2020-10" db="EMBL/GenBank/DDBJ databases">
        <title>Janibacter indicus TT2 genome sequence.</title>
        <authorList>
            <person name="Lee K."/>
            <person name="Ganzorig M."/>
        </authorList>
    </citation>
    <scope>NUCLEOTIDE SEQUENCE [LARGE SCALE GENOMIC DNA]</scope>
    <source>
        <strain evidence="3 5">TT2</strain>
    </source>
</reference>
<dbReference type="PRINTS" id="PR00111">
    <property type="entry name" value="ABHYDROLASE"/>
</dbReference>
<evidence type="ECO:0000313" key="3">
    <source>
        <dbReference type="EMBL" id="QOK22583.1"/>
    </source>
</evidence>
<evidence type="ECO:0000313" key="5">
    <source>
        <dbReference type="Proteomes" id="UP000593998"/>
    </source>
</evidence>
<dbReference type="PRINTS" id="PR00412">
    <property type="entry name" value="EPOXHYDRLASE"/>
</dbReference>
<reference evidence="2 4" key="1">
    <citation type="submission" date="2015-11" db="EMBL/GenBank/DDBJ databases">
        <authorList>
            <person name="Zhang Y."/>
            <person name="Guo Z."/>
        </authorList>
    </citation>
    <scope>NUCLEOTIDE SEQUENCE [LARGE SCALE GENOMIC DNA]</scope>
    <source>
        <strain evidence="2 4">YFY001</strain>
    </source>
</reference>
<evidence type="ECO:0000259" key="1">
    <source>
        <dbReference type="Pfam" id="PF00561"/>
    </source>
</evidence>
<proteinExistence type="predicted"/>
<gene>
    <name evidence="2" type="ORF">ASJ30_14570</name>
    <name evidence="3" type="ORF">IGS73_16215</name>
</gene>
<dbReference type="InterPro" id="IPR000639">
    <property type="entry name" value="Epox_hydrolase-like"/>
</dbReference>
<dbReference type="InterPro" id="IPR000073">
    <property type="entry name" value="AB_hydrolase_1"/>
</dbReference>
<feature type="domain" description="AB hydrolase-1" evidence="1">
    <location>
        <begin position="37"/>
        <end position="281"/>
    </location>
</feature>
<dbReference type="EMBL" id="CP013290">
    <property type="protein sequence ID" value="APH02608.1"/>
    <property type="molecule type" value="Genomic_DNA"/>
</dbReference>
<evidence type="ECO:0000313" key="2">
    <source>
        <dbReference type="EMBL" id="APH02608.1"/>
    </source>
</evidence>
<dbReference type="KEGG" id="jte:ASJ30_14570"/>